<keyword evidence="2" id="KW-1133">Transmembrane helix</keyword>
<feature type="region of interest" description="Disordered" evidence="1">
    <location>
        <begin position="1"/>
        <end position="22"/>
    </location>
</feature>
<protein>
    <submittedName>
        <fullName evidence="3">Uncharacterized protein</fullName>
    </submittedName>
</protein>
<dbReference type="EMBL" id="LAVA02000090">
    <property type="protein sequence ID" value="OIJ63927.1"/>
    <property type="molecule type" value="Genomic_DNA"/>
</dbReference>
<keyword evidence="4" id="KW-1185">Reference proteome</keyword>
<feature type="transmembrane region" description="Helical" evidence="2">
    <location>
        <begin position="53"/>
        <end position="69"/>
    </location>
</feature>
<evidence type="ECO:0000313" key="3">
    <source>
        <dbReference type="EMBL" id="OIJ63927.1"/>
    </source>
</evidence>
<accession>A0A1J4NNK1</accession>
<keyword evidence="2" id="KW-0812">Transmembrane</keyword>
<gene>
    <name evidence="3" type="ORF">WN71_031485</name>
</gene>
<feature type="compositionally biased region" description="Basic and acidic residues" evidence="1">
    <location>
        <begin position="13"/>
        <end position="22"/>
    </location>
</feature>
<dbReference type="Proteomes" id="UP000034196">
    <property type="component" value="Unassembled WGS sequence"/>
</dbReference>
<evidence type="ECO:0000256" key="1">
    <source>
        <dbReference type="SAM" id="MobiDB-lite"/>
    </source>
</evidence>
<feature type="transmembrane region" description="Helical" evidence="2">
    <location>
        <begin position="30"/>
        <end position="47"/>
    </location>
</feature>
<sequence length="78" mass="8329">MTIREVTMPTPRRRSDPDRVPSGRRLADKVVDLVGLLALLLGAAVVYRVTGPGAFTGVLGGVTALYALLQGGRGNRRR</sequence>
<evidence type="ECO:0000256" key="2">
    <source>
        <dbReference type="SAM" id="Phobius"/>
    </source>
</evidence>
<evidence type="ECO:0000313" key="4">
    <source>
        <dbReference type="Proteomes" id="UP000034196"/>
    </source>
</evidence>
<dbReference type="AlphaFoldDB" id="A0A1J4NNK1"/>
<keyword evidence="2" id="KW-0472">Membrane</keyword>
<organism evidence="3 4">
    <name type="scientific">Streptomyces mangrovisoli</name>
    <dbReference type="NCBI Taxonomy" id="1428628"/>
    <lineage>
        <taxon>Bacteria</taxon>
        <taxon>Bacillati</taxon>
        <taxon>Actinomycetota</taxon>
        <taxon>Actinomycetes</taxon>
        <taxon>Kitasatosporales</taxon>
        <taxon>Streptomycetaceae</taxon>
        <taxon>Streptomyces</taxon>
    </lineage>
</organism>
<comment type="caution">
    <text evidence="3">The sequence shown here is derived from an EMBL/GenBank/DDBJ whole genome shotgun (WGS) entry which is preliminary data.</text>
</comment>
<proteinExistence type="predicted"/>
<name>A0A1J4NNK1_9ACTN</name>
<reference evidence="3" key="1">
    <citation type="submission" date="2016-10" db="EMBL/GenBank/DDBJ databases">
        <title>Genome sequence of Streptomyces mangrovisoli MUSC 149.</title>
        <authorList>
            <person name="Lee L.-H."/>
            <person name="Ser H.-L."/>
        </authorList>
    </citation>
    <scope>NUCLEOTIDE SEQUENCE [LARGE SCALE GENOMIC DNA]</scope>
    <source>
        <strain evidence="3">MUSC 149</strain>
    </source>
</reference>